<keyword evidence="1" id="KW-0805">Transcription regulation</keyword>
<sequence length="137" mass="15172">MNKTADLSCPDADVFNPSCPARAVLEILAEKWALLVVHRLVAGPARTSELRRQIGGISEKMLIQTLRRLERSGFVTRLAYAEVPPRVEYSLTPLGASLSGPITMLDHWVEGHLQDITKAQHDFDNRAGLSSGLVRRE</sequence>
<dbReference type="RefSeq" id="WP_114843807.1">
    <property type="nucleotide sequence ID" value="NZ_JBHSPE010000001.1"/>
</dbReference>
<dbReference type="Gene3D" id="1.10.10.10">
    <property type="entry name" value="Winged helix-like DNA-binding domain superfamily/Winged helix DNA-binding domain"/>
    <property type="match status" value="1"/>
</dbReference>
<feature type="domain" description="HTH hxlR-type" evidence="4">
    <location>
        <begin position="19"/>
        <end position="117"/>
    </location>
</feature>
<dbReference type="OrthoDB" id="9807069at2"/>
<keyword evidence="6" id="KW-1185">Reference proteome</keyword>
<keyword evidence="2" id="KW-0238">DNA-binding</keyword>
<evidence type="ECO:0000313" key="5">
    <source>
        <dbReference type="EMBL" id="RDD83415.1"/>
    </source>
</evidence>
<dbReference type="Pfam" id="PF01638">
    <property type="entry name" value="HxlR"/>
    <property type="match status" value="1"/>
</dbReference>
<evidence type="ECO:0000256" key="2">
    <source>
        <dbReference type="ARBA" id="ARBA00023125"/>
    </source>
</evidence>
<dbReference type="PANTHER" id="PTHR33204">
    <property type="entry name" value="TRANSCRIPTIONAL REGULATOR, MARR FAMILY"/>
    <property type="match status" value="1"/>
</dbReference>
<evidence type="ECO:0000256" key="1">
    <source>
        <dbReference type="ARBA" id="ARBA00023015"/>
    </source>
</evidence>
<accession>A0A369UTN8</accession>
<evidence type="ECO:0000259" key="4">
    <source>
        <dbReference type="PROSITE" id="PS51118"/>
    </source>
</evidence>
<dbReference type="Proteomes" id="UP000253782">
    <property type="component" value="Unassembled WGS sequence"/>
</dbReference>
<name>A0A369UTN8_9GAMM</name>
<dbReference type="GO" id="GO:0003677">
    <property type="term" value="F:DNA binding"/>
    <property type="evidence" value="ECO:0007669"/>
    <property type="project" value="UniProtKB-KW"/>
</dbReference>
<dbReference type="InterPro" id="IPR036390">
    <property type="entry name" value="WH_DNA-bd_sf"/>
</dbReference>
<gene>
    <name evidence="5" type="ORF">DVJ77_02200</name>
</gene>
<dbReference type="PANTHER" id="PTHR33204:SF37">
    <property type="entry name" value="HTH-TYPE TRANSCRIPTIONAL REGULATOR YODB"/>
    <property type="match status" value="1"/>
</dbReference>
<dbReference type="AlphaFoldDB" id="A0A369UTN8"/>
<comment type="caution">
    <text evidence="5">The sequence shown here is derived from an EMBL/GenBank/DDBJ whole genome shotgun (WGS) entry which is preliminary data.</text>
</comment>
<reference evidence="5 6" key="1">
    <citation type="submission" date="2018-07" db="EMBL/GenBank/DDBJ databases">
        <title>Dyella tabacisoli L4-6T, whole genome shotgun sequence.</title>
        <authorList>
            <person name="Zhou X.-K."/>
            <person name="Li W.-J."/>
            <person name="Duan Y.-Q."/>
        </authorList>
    </citation>
    <scope>NUCLEOTIDE SEQUENCE [LARGE SCALE GENOMIC DNA]</scope>
    <source>
        <strain evidence="5 6">L4-6</strain>
    </source>
</reference>
<protein>
    <submittedName>
        <fullName evidence="5">Transcriptional regulator</fullName>
    </submittedName>
</protein>
<dbReference type="PROSITE" id="PS51118">
    <property type="entry name" value="HTH_HXLR"/>
    <property type="match status" value="1"/>
</dbReference>
<evidence type="ECO:0000256" key="3">
    <source>
        <dbReference type="ARBA" id="ARBA00023163"/>
    </source>
</evidence>
<dbReference type="InterPro" id="IPR002577">
    <property type="entry name" value="HTH_HxlR"/>
</dbReference>
<evidence type="ECO:0000313" key="6">
    <source>
        <dbReference type="Proteomes" id="UP000253782"/>
    </source>
</evidence>
<organism evidence="5 6">
    <name type="scientific">Dyella tabacisoli</name>
    <dbReference type="NCBI Taxonomy" id="2282381"/>
    <lineage>
        <taxon>Bacteria</taxon>
        <taxon>Pseudomonadati</taxon>
        <taxon>Pseudomonadota</taxon>
        <taxon>Gammaproteobacteria</taxon>
        <taxon>Lysobacterales</taxon>
        <taxon>Rhodanobacteraceae</taxon>
        <taxon>Dyella</taxon>
    </lineage>
</organism>
<dbReference type="InterPro" id="IPR036388">
    <property type="entry name" value="WH-like_DNA-bd_sf"/>
</dbReference>
<keyword evidence="3" id="KW-0804">Transcription</keyword>
<dbReference type="EMBL" id="QQAH01000001">
    <property type="protein sequence ID" value="RDD83415.1"/>
    <property type="molecule type" value="Genomic_DNA"/>
</dbReference>
<dbReference type="SUPFAM" id="SSF46785">
    <property type="entry name" value="Winged helix' DNA-binding domain"/>
    <property type="match status" value="1"/>
</dbReference>
<proteinExistence type="predicted"/>